<dbReference type="EMBL" id="CAAALY010014380">
    <property type="protein sequence ID" value="VEL12303.1"/>
    <property type="molecule type" value="Genomic_DNA"/>
</dbReference>
<sequence>MSPRPVVRLSACQRKLLHTLAFAPDEDTNRHTVTCSLARLLAVPTVGRVMEERSNTSIWFSGHRSSPQSRCVATAGRQSEISNRPDDAFFRTPLPLEQSVPMFVPFSHLSRLMDVCLVRTLSAGRHAHLSPKRVFPTRR</sequence>
<protein>
    <submittedName>
        <fullName evidence="1">Uncharacterized protein</fullName>
    </submittedName>
</protein>
<dbReference type="AlphaFoldDB" id="A0A3S5CJ29"/>
<name>A0A3S5CJ29_9PLAT</name>
<accession>A0A3S5CJ29</accession>
<keyword evidence="2" id="KW-1185">Reference proteome</keyword>
<reference evidence="1" key="1">
    <citation type="submission" date="2018-11" db="EMBL/GenBank/DDBJ databases">
        <authorList>
            <consortium name="Pathogen Informatics"/>
        </authorList>
    </citation>
    <scope>NUCLEOTIDE SEQUENCE</scope>
</reference>
<evidence type="ECO:0000313" key="2">
    <source>
        <dbReference type="Proteomes" id="UP000784294"/>
    </source>
</evidence>
<evidence type="ECO:0000313" key="1">
    <source>
        <dbReference type="EMBL" id="VEL12303.1"/>
    </source>
</evidence>
<gene>
    <name evidence="1" type="ORF">PXEA_LOCUS5743</name>
</gene>
<dbReference type="Proteomes" id="UP000784294">
    <property type="component" value="Unassembled WGS sequence"/>
</dbReference>
<proteinExistence type="predicted"/>
<organism evidence="1 2">
    <name type="scientific">Protopolystoma xenopodis</name>
    <dbReference type="NCBI Taxonomy" id="117903"/>
    <lineage>
        <taxon>Eukaryota</taxon>
        <taxon>Metazoa</taxon>
        <taxon>Spiralia</taxon>
        <taxon>Lophotrochozoa</taxon>
        <taxon>Platyhelminthes</taxon>
        <taxon>Monogenea</taxon>
        <taxon>Polyopisthocotylea</taxon>
        <taxon>Polystomatidea</taxon>
        <taxon>Polystomatidae</taxon>
        <taxon>Protopolystoma</taxon>
    </lineage>
</organism>
<comment type="caution">
    <text evidence="1">The sequence shown here is derived from an EMBL/GenBank/DDBJ whole genome shotgun (WGS) entry which is preliminary data.</text>
</comment>